<dbReference type="EMBL" id="KB446543">
    <property type="protein sequence ID" value="EME40794.1"/>
    <property type="molecule type" value="Genomic_DNA"/>
</dbReference>
<dbReference type="OrthoDB" id="10574339at2759"/>
<evidence type="ECO:0000313" key="1">
    <source>
        <dbReference type="EMBL" id="EME40794.1"/>
    </source>
</evidence>
<evidence type="ECO:0000313" key="2">
    <source>
        <dbReference type="Proteomes" id="UP000016933"/>
    </source>
</evidence>
<name>N1PFB9_DOTSN</name>
<dbReference type="HOGENOM" id="CLU_994064_0_0_1"/>
<gene>
    <name evidence="1" type="ORF">DOTSEDRAFT_74378</name>
</gene>
<dbReference type="AlphaFoldDB" id="N1PFB9"/>
<organism evidence="1 2">
    <name type="scientific">Dothistroma septosporum (strain NZE10 / CBS 128990)</name>
    <name type="common">Red band needle blight fungus</name>
    <name type="synonym">Mycosphaerella pini</name>
    <dbReference type="NCBI Taxonomy" id="675120"/>
    <lineage>
        <taxon>Eukaryota</taxon>
        <taxon>Fungi</taxon>
        <taxon>Dikarya</taxon>
        <taxon>Ascomycota</taxon>
        <taxon>Pezizomycotina</taxon>
        <taxon>Dothideomycetes</taxon>
        <taxon>Dothideomycetidae</taxon>
        <taxon>Mycosphaerellales</taxon>
        <taxon>Mycosphaerellaceae</taxon>
        <taxon>Dothistroma</taxon>
    </lineage>
</organism>
<dbReference type="Proteomes" id="UP000016933">
    <property type="component" value="Unassembled WGS sequence"/>
</dbReference>
<sequence>MDIHSMKKRSRSSTADSTVEKLSETCANMANGDGNSFIDTFFEPMKDQTMVIIDKQFGGEEDNKETHELTLRAAREALQDDINLAAENVPRFRSALVGEVYTIEGDLPQLSATVIPQSIFTKRSQRTAVDAQYEQILHRWGPFDDPFLDTAPGPGGLSRRTRALVKLCGVVLPGEKAEHEIREVGESEADAESSEPVAVYADDPFVDTPLRKSRSLKRTDSAIDLGECRGGRAEGASTGMCKQPAYRELSPIKRVYPHGSMWKNAVVPRFEPSPSRCIWA</sequence>
<protein>
    <submittedName>
        <fullName evidence="1">Uncharacterized protein</fullName>
    </submittedName>
</protein>
<accession>N1PFB9</accession>
<proteinExistence type="predicted"/>
<reference evidence="2" key="1">
    <citation type="journal article" date="2012" name="PLoS Genet.">
        <title>The genomes of the fungal plant pathogens Cladosporium fulvum and Dothistroma septosporum reveal adaptation to different hosts and lifestyles but also signatures of common ancestry.</title>
        <authorList>
            <person name="de Wit P.J.G.M."/>
            <person name="van der Burgt A."/>
            <person name="Oekmen B."/>
            <person name="Stergiopoulos I."/>
            <person name="Abd-Elsalam K.A."/>
            <person name="Aerts A.L."/>
            <person name="Bahkali A.H."/>
            <person name="Beenen H.G."/>
            <person name="Chettri P."/>
            <person name="Cox M.P."/>
            <person name="Datema E."/>
            <person name="de Vries R.P."/>
            <person name="Dhillon B."/>
            <person name="Ganley A.R."/>
            <person name="Griffiths S.A."/>
            <person name="Guo Y."/>
            <person name="Hamelin R.C."/>
            <person name="Henrissat B."/>
            <person name="Kabir M.S."/>
            <person name="Jashni M.K."/>
            <person name="Kema G."/>
            <person name="Klaubauf S."/>
            <person name="Lapidus A."/>
            <person name="Levasseur A."/>
            <person name="Lindquist E."/>
            <person name="Mehrabi R."/>
            <person name="Ohm R.A."/>
            <person name="Owen T.J."/>
            <person name="Salamov A."/>
            <person name="Schwelm A."/>
            <person name="Schijlen E."/>
            <person name="Sun H."/>
            <person name="van den Burg H.A."/>
            <person name="van Ham R.C.H.J."/>
            <person name="Zhang S."/>
            <person name="Goodwin S.B."/>
            <person name="Grigoriev I.V."/>
            <person name="Collemare J."/>
            <person name="Bradshaw R.E."/>
        </authorList>
    </citation>
    <scope>NUCLEOTIDE SEQUENCE [LARGE SCALE GENOMIC DNA]</scope>
    <source>
        <strain evidence="2">NZE10 / CBS 128990</strain>
    </source>
</reference>
<reference evidence="1 2" key="2">
    <citation type="journal article" date="2012" name="PLoS Pathog.">
        <title>Diverse lifestyles and strategies of plant pathogenesis encoded in the genomes of eighteen Dothideomycetes fungi.</title>
        <authorList>
            <person name="Ohm R.A."/>
            <person name="Feau N."/>
            <person name="Henrissat B."/>
            <person name="Schoch C.L."/>
            <person name="Horwitz B.A."/>
            <person name="Barry K.W."/>
            <person name="Condon B.J."/>
            <person name="Copeland A.C."/>
            <person name="Dhillon B."/>
            <person name="Glaser F."/>
            <person name="Hesse C.N."/>
            <person name="Kosti I."/>
            <person name="LaButti K."/>
            <person name="Lindquist E.A."/>
            <person name="Lucas S."/>
            <person name="Salamov A.A."/>
            <person name="Bradshaw R.E."/>
            <person name="Ciuffetti L."/>
            <person name="Hamelin R.C."/>
            <person name="Kema G.H.J."/>
            <person name="Lawrence C."/>
            <person name="Scott J.A."/>
            <person name="Spatafora J.W."/>
            <person name="Turgeon B.G."/>
            <person name="de Wit P.J.G.M."/>
            <person name="Zhong S."/>
            <person name="Goodwin S.B."/>
            <person name="Grigoriev I.V."/>
        </authorList>
    </citation>
    <scope>NUCLEOTIDE SEQUENCE [LARGE SCALE GENOMIC DNA]</scope>
    <source>
        <strain evidence="2">NZE10 / CBS 128990</strain>
    </source>
</reference>
<keyword evidence="2" id="KW-1185">Reference proteome</keyword>